<dbReference type="EnsemblPlants" id="KQJ88819">
    <property type="protein sequence ID" value="KQJ88819"/>
    <property type="gene ID" value="BRADI_4g21523v3"/>
</dbReference>
<dbReference type="ExpressionAtlas" id="A0A0Q3HKM1">
    <property type="expression patterns" value="baseline"/>
</dbReference>
<dbReference type="Gramene" id="KQJ88819">
    <property type="protein sequence ID" value="KQJ88819"/>
    <property type="gene ID" value="BRADI_4g21523v3"/>
</dbReference>
<sequence length="318" mass="33645">MVAEFGAAADEGGHGDAVVVRVERDGGGDDIQGAERVEEEVEGLRLEAPAPVEAAEVVRGFAPPAPRHELPQMIRAQVRVRLLDHPARAHAGALLAVAARINLEEMNEMRKRDRSCLRLEGRVEALLGEVGEEQPVAEPPRAGVLQGVGAGELAAAAAVHLRRRHVAERTLGSWIRVGAAPHAAASHCSPRRRLPLLPTPPPPLAPDPAAGPSATPPPPVPPHVAAGPSYHPTPPLTPPLQATPTAPYIVCNRQICNTHPPLLEFTLTVSFSILAPTTAAPRPTKFLSSTGYKNLVVDFNAQTGRTMREGSQKIVGTI</sequence>
<organism evidence="2">
    <name type="scientific">Brachypodium distachyon</name>
    <name type="common">Purple false brome</name>
    <name type="synonym">Trachynia distachya</name>
    <dbReference type="NCBI Taxonomy" id="15368"/>
    <lineage>
        <taxon>Eukaryota</taxon>
        <taxon>Viridiplantae</taxon>
        <taxon>Streptophyta</taxon>
        <taxon>Embryophyta</taxon>
        <taxon>Tracheophyta</taxon>
        <taxon>Spermatophyta</taxon>
        <taxon>Magnoliopsida</taxon>
        <taxon>Liliopsida</taxon>
        <taxon>Poales</taxon>
        <taxon>Poaceae</taxon>
        <taxon>BOP clade</taxon>
        <taxon>Pooideae</taxon>
        <taxon>Stipodae</taxon>
        <taxon>Brachypodieae</taxon>
        <taxon>Brachypodium</taxon>
    </lineage>
</organism>
<reference evidence="2" key="2">
    <citation type="submission" date="2017-06" db="EMBL/GenBank/DDBJ databases">
        <title>WGS assembly of Brachypodium distachyon.</title>
        <authorList>
            <consortium name="The International Brachypodium Initiative"/>
            <person name="Lucas S."/>
            <person name="Harmon-Smith M."/>
            <person name="Lail K."/>
            <person name="Tice H."/>
            <person name="Grimwood J."/>
            <person name="Bruce D."/>
            <person name="Barry K."/>
            <person name="Shu S."/>
            <person name="Lindquist E."/>
            <person name="Wang M."/>
            <person name="Pitluck S."/>
            <person name="Vogel J.P."/>
            <person name="Garvin D.F."/>
            <person name="Mockler T.C."/>
            <person name="Schmutz J."/>
            <person name="Rokhsar D."/>
            <person name="Bevan M.W."/>
        </authorList>
    </citation>
    <scope>NUCLEOTIDE SEQUENCE</scope>
    <source>
        <strain evidence="2">Bd21</strain>
    </source>
</reference>
<reference evidence="2 3" key="1">
    <citation type="journal article" date="2010" name="Nature">
        <title>Genome sequencing and analysis of the model grass Brachypodium distachyon.</title>
        <authorList>
            <consortium name="International Brachypodium Initiative"/>
        </authorList>
    </citation>
    <scope>NUCLEOTIDE SEQUENCE [LARGE SCALE GENOMIC DNA]</scope>
    <source>
        <strain evidence="2 3">Bd21</strain>
    </source>
</reference>
<proteinExistence type="predicted"/>
<evidence type="ECO:0000256" key="1">
    <source>
        <dbReference type="SAM" id="MobiDB-lite"/>
    </source>
</evidence>
<accession>A0A0Q3HKM1</accession>
<name>A0A0Q3HKM1_BRADI</name>
<protein>
    <submittedName>
        <fullName evidence="2 3">Uncharacterized protein</fullName>
    </submittedName>
</protein>
<evidence type="ECO:0000313" key="4">
    <source>
        <dbReference type="Proteomes" id="UP000008810"/>
    </source>
</evidence>
<keyword evidence="4" id="KW-1185">Reference proteome</keyword>
<dbReference type="AlphaFoldDB" id="A0A0Q3HKM1"/>
<gene>
    <name evidence="2" type="ORF">BRADI_4g21523v3</name>
</gene>
<dbReference type="EMBL" id="CM000883">
    <property type="protein sequence ID" value="KQJ88819.1"/>
    <property type="molecule type" value="Genomic_DNA"/>
</dbReference>
<feature type="region of interest" description="Disordered" evidence="1">
    <location>
        <begin position="186"/>
        <end position="239"/>
    </location>
</feature>
<reference evidence="3" key="3">
    <citation type="submission" date="2018-08" db="UniProtKB">
        <authorList>
            <consortium name="EnsemblPlants"/>
        </authorList>
    </citation>
    <scope>IDENTIFICATION</scope>
    <source>
        <strain evidence="3">cv. Bd21</strain>
    </source>
</reference>
<evidence type="ECO:0000313" key="2">
    <source>
        <dbReference type="EMBL" id="KQJ88819.1"/>
    </source>
</evidence>
<dbReference type="Proteomes" id="UP000008810">
    <property type="component" value="Chromosome 4"/>
</dbReference>
<feature type="compositionally biased region" description="Pro residues" evidence="1">
    <location>
        <begin position="197"/>
        <end position="206"/>
    </location>
</feature>
<dbReference type="InParanoid" id="A0A0Q3HKM1"/>
<evidence type="ECO:0000313" key="3">
    <source>
        <dbReference type="EnsemblPlants" id="KQJ88819"/>
    </source>
</evidence>